<gene>
    <name evidence="3" type="ORF">HNQ58_000459</name>
</gene>
<evidence type="ECO:0000313" key="3">
    <source>
        <dbReference type="EMBL" id="MBB5014585.1"/>
    </source>
</evidence>
<dbReference type="RefSeq" id="WP_183947158.1">
    <property type="nucleotide sequence ID" value="NZ_JACHHX010000002.1"/>
</dbReference>
<dbReference type="SUPFAM" id="SSF56601">
    <property type="entry name" value="beta-lactamase/transpeptidase-like"/>
    <property type="match status" value="1"/>
</dbReference>
<dbReference type="AlphaFoldDB" id="A0A7W7XYC5"/>
<evidence type="ECO:0000259" key="2">
    <source>
        <dbReference type="Pfam" id="PF00144"/>
    </source>
</evidence>
<protein>
    <submittedName>
        <fullName evidence="3">Beta-lactamase class C</fullName>
        <ecNumber evidence="3">3.5.2.6</ecNumber>
    </submittedName>
</protein>
<dbReference type="InterPro" id="IPR001466">
    <property type="entry name" value="Beta-lactam-related"/>
</dbReference>
<dbReference type="PANTHER" id="PTHR46825:SF15">
    <property type="entry name" value="BETA-LACTAMASE-RELATED DOMAIN-CONTAINING PROTEIN"/>
    <property type="match status" value="1"/>
</dbReference>
<evidence type="ECO:0000256" key="1">
    <source>
        <dbReference type="SAM" id="SignalP"/>
    </source>
</evidence>
<evidence type="ECO:0000313" key="4">
    <source>
        <dbReference type="Proteomes" id="UP000519004"/>
    </source>
</evidence>
<sequence length="408" mass="44786">MPQTKAALLALLLACAGAPVLPVAPAHANSIDATREAGRDYTHIARQGERLAQRIVDEARIPGLMLVVVQDDRVLTARGFGVANVRTREPVTPDTAFRVASLSKGFAATLAALLVRDGALSWDTRISNYLTAFRLADVEGSQNLTVRDVLSHRVGLPYHALDNDLEADQPYPLLVAKLGETPIICRPGDCYGYQNIAFSLIGDIAFAVTGDFYSRLVEKRLFHPLGMYGATFGRDALESSPSWAAPHVRGRGGWVPVRPKETYYRVPPAAGVNASARDLAQWLIAQLGHRPEVLPPDLLREVHTPQVRTPDQLGGSPWRRERLRNAHYALGWRSYDYSGHRLQFHGGAVQGYRAMMGFLPDHGLGVAVIWNSESPAPSGLFPTLIDRALGLPQRDWLQLERHAARGAR</sequence>
<comment type="caution">
    <text evidence="3">The sequence shown here is derived from an EMBL/GenBank/DDBJ whole genome shotgun (WGS) entry which is preliminary data.</text>
</comment>
<dbReference type="InterPro" id="IPR012338">
    <property type="entry name" value="Beta-lactam/transpept-like"/>
</dbReference>
<dbReference type="Gene3D" id="3.40.710.10">
    <property type="entry name" value="DD-peptidase/beta-lactamase superfamily"/>
    <property type="match status" value="1"/>
</dbReference>
<dbReference type="Pfam" id="PF00144">
    <property type="entry name" value="Beta-lactamase"/>
    <property type="match status" value="1"/>
</dbReference>
<accession>A0A7W7XYC5</accession>
<dbReference type="EC" id="3.5.2.6" evidence="3"/>
<dbReference type="EMBL" id="JACHHX010000002">
    <property type="protein sequence ID" value="MBB5014585.1"/>
    <property type="molecule type" value="Genomic_DNA"/>
</dbReference>
<dbReference type="PANTHER" id="PTHR46825">
    <property type="entry name" value="D-ALANYL-D-ALANINE-CARBOXYPEPTIDASE/ENDOPEPTIDASE AMPH"/>
    <property type="match status" value="1"/>
</dbReference>
<organism evidence="3 4">
    <name type="scientific">Rehaibacterium terrae</name>
    <dbReference type="NCBI Taxonomy" id="1341696"/>
    <lineage>
        <taxon>Bacteria</taxon>
        <taxon>Pseudomonadati</taxon>
        <taxon>Pseudomonadota</taxon>
        <taxon>Gammaproteobacteria</taxon>
        <taxon>Lysobacterales</taxon>
        <taxon>Lysobacteraceae</taxon>
        <taxon>Rehaibacterium</taxon>
    </lineage>
</organism>
<dbReference type="GO" id="GO:0008800">
    <property type="term" value="F:beta-lactamase activity"/>
    <property type="evidence" value="ECO:0007669"/>
    <property type="project" value="UniProtKB-EC"/>
</dbReference>
<keyword evidence="4" id="KW-1185">Reference proteome</keyword>
<feature type="domain" description="Beta-lactamase-related" evidence="2">
    <location>
        <begin position="50"/>
        <end position="379"/>
    </location>
</feature>
<proteinExistence type="predicted"/>
<reference evidence="3 4" key="1">
    <citation type="submission" date="2020-08" db="EMBL/GenBank/DDBJ databases">
        <title>Genomic Encyclopedia of Type Strains, Phase IV (KMG-IV): sequencing the most valuable type-strain genomes for metagenomic binning, comparative biology and taxonomic classification.</title>
        <authorList>
            <person name="Goeker M."/>
        </authorList>
    </citation>
    <scope>NUCLEOTIDE SEQUENCE [LARGE SCALE GENOMIC DNA]</scope>
    <source>
        <strain evidence="3 4">DSM 25897</strain>
    </source>
</reference>
<dbReference type="Proteomes" id="UP000519004">
    <property type="component" value="Unassembled WGS sequence"/>
</dbReference>
<name>A0A7W7XYC5_9GAMM</name>
<feature type="signal peptide" evidence="1">
    <location>
        <begin position="1"/>
        <end position="28"/>
    </location>
</feature>
<keyword evidence="3" id="KW-0378">Hydrolase</keyword>
<feature type="chain" id="PRO_5031532019" evidence="1">
    <location>
        <begin position="29"/>
        <end position="408"/>
    </location>
</feature>
<keyword evidence="1" id="KW-0732">Signal</keyword>
<dbReference type="InterPro" id="IPR050491">
    <property type="entry name" value="AmpC-like"/>
</dbReference>